<dbReference type="Proteomes" id="UP001465976">
    <property type="component" value="Unassembled WGS sequence"/>
</dbReference>
<keyword evidence="4" id="KW-1185">Reference proteome</keyword>
<feature type="transmembrane region" description="Helical" evidence="2">
    <location>
        <begin position="6"/>
        <end position="34"/>
    </location>
</feature>
<keyword evidence="2" id="KW-0472">Membrane</keyword>
<evidence type="ECO:0000256" key="2">
    <source>
        <dbReference type="SAM" id="Phobius"/>
    </source>
</evidence>
<dbReference type="EMBL" id="JBAHYK010000887">
    <property type="protein sequence ID" value="KAL0570706.1"/>
    <property type="molecule type" value="Genomic_DNA"/>
</dbReference>
<proteinExistence type="predicted"/>
<sequence length="393" mass="43065">MTPSVFVIIAFVGMGIFVLMGTTTLIGTAGMMIFRTIRAIMGIRCSRAHDMEASYCTRANIRGPVHQIGHHSRRPAPRYAPHPPRCACPTHISHHLNCISKKFQPGLITNVSPDPHNTPSTASSGKSRTRDSQAVLAQFFCAKRASLADPTTASPVYGMPKTLSNAHSTVIRHSFDLHTQEELDTSDATWTSFPGKMGLLIANGLLSKLSGWQREEEDHVNSLRRIADAFDSEITSKPNVDRYRHSLARGSILSERRFDGGYKQGLHTAAYKCHLMRTARRSSIKQVSLRRSPAVPVVTTPQPAGSLAITVVARDASPASTLVIPPVLDVPRPASVVSRSRGTGHARKDDQENRNSQYLALPSKADAPVKRIRTGAFKENRKREVLGLKVMNS</sequence>
<reference evidence="3 4" key="1">
    <citation type="submission" date="2024-02" db="EMBL/GenBank/DDBJ databases">
        <title>A draft genome for the cacao thread blight pathogen Marasmius crinis-equi.</title>
        <authorList>
            <person name="Cohen S.P."/>
            <person name="Baruah I.K."/>
            <person name="Amoako-Attah I."/>
            <person name="Bukari Y."/>
            <person name="Meinhardt L.W."/>
            <person name="Bailey B.A."/>
        </authorList>
    </citation>
    <scope>NUCLEOTIDE SEQUENCE [LARGE SCALE GENOMIC DNA]</scope>
    <source>
        <strain evidence="3 4">GH-76</strain>
    </source>
</reference>
<accession>A0ABR3F692</accession>
<evidence type="ECO:0000313" key="3">
    <source>
        <dbReference type="EMBL" id="KAL0570706.1"/>
    </source>
</evidence>
<feature type="region of interest" description="Disordered" evidence="1">
    <location>
        <begin position="109"/>
        <end position="130"/>
    </location>
</feature>
<keyword evidence="2" id="KW-1133">Transmembrane helix</keyword>
<protein>
    <submittedName>
        <fullName evidence="3">Uncharacterized protein</fullName>
    </submittedName>
</protein>
<feature type="compositionally biased region" description="Polar residues" evidence="1">
    <location>
        <begin position="109"/>
        <end position="126"/>
    </location>
</feature>
<evidence type="ECO:0000313" key="4">
    <source>
        <dbReference type="Proteomes" id="UP001465976"/>
    </source>
</evidence>
<gene>
    <name evidence="3" type="ORF">V5O48_011257</name>
</gene>
<comment type="caution">
    <text evidence="3">The sequence shown here is derived from an EMBL/GenBank/DDBJ whole genome shotgun (WGS) entry which is preliminary data.</text>
</comment>
<organism evidence="3 4">
    <name type="scientific">Marasmius crinis-equi</name>
    <dbReference type="NCBI Taxonomy" id="585013"/>
    <lineage>
        <taxon>Eukaryota</taxon>
        <taxon>Fungi</taxon>
        <taxon>Dikarya</taxon>
        <taxon>Basidiomycota</taxon>
        <taxon>Agaricomycotina</taxon>
        <taxon>Agaricomycetes</taxon>
        <taxon>Agaricomycetidae</taxon>
        <taxon>Agaricales</taxon>
        <taxon>Marasmiineae</taxon>
        <taxon>Marasmiaceae</taxon>
        <taxon>Marasmius</taxon>
    </lineage>
</organism>
<name>A0ABR3F692_9AGAR</name>
<keyword evidence="2" id="KW-0812">Transmembrane</keyword>
<feature type="region of interest" description="Disordered" evidence="1">
    <location>
        <begin position="334"/>
        <end position="355"/>
    </location>
</feature>
<evidence type="ECO:0000256" key="1">
    <source>
        <dbReference type="SAM" id="MobiDB-lite"/>
    </source>
</evidence>